<dbReference type="PANTHER" id="PTHR35923">
    <property type="entry name" value="MAJOR EXTRACELLULAR ENDOGLUCANASE"/>
    <property type="match status" value="1"/>
</dbReference>
<dbReference type="EMBL" id="JAFCMP010000016">
    <property type="protein sequence ID" value="KAG5191657.1"/>
    <property type="molecule type" value="Genomic_DNA"/>
</dbReference>
<name>A0A835ZC46_9STRA</name>
<keyword evidence="3" id="KW-0136">Cellulose degradation</keyword>
<dbReference type="Pfam" id="PF00150">
    <property type="entry name" value="Cellulase"/>
    <property type="match status" value="1"/>
</dbReference>
<keyword evidence="2 7" id="KW-0378">Hydrolase</keyword>
<feature type="domain" description="Glycoside hydrolase family 5" evidence="9">
    <location>
        <begin position="50"/>
        <end position="357"/>
    </location>
</feature>
<keyword evidence="6" id="KW-0624">Polysaccharide degradation</keyword>
<gene>
    <name evidence="10" type="ORF">JKP88DRAFT_259524</name>
</gene>
<reference evidence="10" key="1">
    <citation type="submission" date="2021-02" db="EMBL/GenBank/DDBJ databases">
        <title>First Annotated Genome of the Yellow-green Alga Tribonema minus.</title>
        <authorList>
            <person name="Mahan K.M."/>
        </authorList>
    </citation>
    <scope>NUCLEOTIDE SEQUENCE</scope>
    <source>
        <strain evidence="10">UTEX B ZZ1240</strain>
    </source>
</reference>
<proteinExistence type="inferred from homology"/>
<keyword evidence="5 7" id="KW-0326">Glycosidase</keyword>
<dbReference type="PROSITE" id="PS00659">
    <property type="entry name" value="GLYCOSYL_HYDROL_F5"/>
    <property type="match status" value="1"/>
</dbReference>
<keyword evidence="11" id="KW-1185">Reference proteome</keyword>
<evidence type="ECO:0000313" key="10">
    <source>
        <dbReference type="EMBL" id="KAG5191657.1"/>
    </source>
</evidence>
<feature type="chain" id="PRO_5032508211" evidence="8">
    <location>
        <begin position="21"/>
        <end position="422"/>
    </location>
</feature>
<dbReference type="GO" id="GO:0004553">
    <property type="term" value="F:hydrolase activity, hydrolyzing O-glycosyl compounds"/>
    <property type="evidence" value="ECO:0007669"/>
    <property type="project" value="InterPro"/>
</dbReference>
<dbReference type="AlphaFoldDB" id="A0A835ZC46"/>
<evidence type="ECO:0000256" key="1">
    <source>
        <dbReference type="ARBA" id="ARBA00005641"/>
    </source>
</evidence>
<feature type="signal peptide" evidence="8">
    <location>
        <begin position="1"/>
        <end position="20"/>
    </location>
</feature>
<dbReference type="Proteomes" id="UP000664859">
    <property type="component" value="Unassembled WGS sequence"/>
</dbReference>
<evidence type="ECO:0000256" key="6">
    <source>
        <dbReference type="ARBA" id="ARBA00023326"/>
    </source>
</evidence>
<sequence>MAPAAQALVCLLALCASVQGGLLSRAAKPEVRWKSAGGNLMLNGLPFNLKGANWFGFETEINVPHGLWGGATTMDRVLKFCRENKINALRIPVSLSLALDPDTKVQAGSCDECSTGRSWDVLDALFGKAAAKGVLILLDMHRLNNQQQGELWWDNTHSEADLVKGWVNLLKRFGQTPNLLGIDLKNEPHGQATWGMGKSTDWDAAAVRIVTAIKSAYPAFNRLIFVEGVGTEGTYHMFNTQHPSYYKNWGGNLDGVSYKPIDFGSKDLNDLLVYSPHVYGPSVADQPYFNTATFPDNMPGIWDEQFGWIEGSSGKAVVTGEWGGWYTGQDKLWQEAWVKYLRSRCLGDNFVWCINPDSSDTGGLLLNDWTTPDAAKMALLSKLQPTPSVFTSPILDGALCVDHGAAAAEQCRPGGTTSPSSP</sequence>
<dbReference type="Gene3D" id="3.20.20.80">
    <property type="entry name" value="Glycosidases"/>
    <property type="match status" value="1"/>
</dbReference>
<dbReference type="InterPro" id="IPR001547">
    <property type="entry name" value="Glyco_hydro_5"/>
</dbReference>
<evidence type="ECO:0000256" key="4">
    <source>
        <dbReference type="ARBA" id="ARBA00023277"/>
    </source>
</evidence>
<dbReference type="InterPro" id="IPR017853">
    <property type="entry name" value="GH"/>
</dbReference>
<evidence type="ECO:0000256" key="8">
    <source>
        <dbReference type="SAM" id="SignalP"/>
    </source>
</evidence>
<evidence type="ECO:0000256" key="7">
    <source>
        <dbReference type="RuleBase" id="RU361153"/>
    </source>
</evidence>
<dbReference type="InterPro" id="IPR018087">
    <property type="entry name" value="Glyco_hydro_5_CS"/>
</dbReference>
<evidence type="ECO:0000259" key="9">
    <source>
        <dbReference type="Pfam" id="PF00150"/>
    </source>
</evidence>
<dbReference type="GO" id="GO:0030245">
    <property type="term" value="P:cellulose catabolic process"/>
    <property type="evidence" value="ECO:0007669"/>
    <property type="project" value="UniProtKB-KW"/>
</dbReference>
<comment type="similarity">
    <text evidence="1 7">Belongs to the glycosyl hydrolase 5 (cellulase A) family.</text>
</comment>
<evidence type="ECO:0000313" key="11">
    <source>
        <dbReference type="Proteomes" id="UP000664859"/>
    </source>
</evidence>
<accession>A0A835ZC46</accession>
<organism evidence="10 11">
    <name type="scientific">Tribonema minus</name>
    <dbReference type="NCBI Taxonomy" id="303371"/>
    <lineage>
        <taxon>Eukaryota</taxon>
        <taxon>Sar</taxon>
        <taxon>Stramenopiles</taxon>
        <taxon>Ochrophyta</taxon>
        <taxon>PX clade</taxon>
        <taxon>Xanthophyceae</taxon>
        <taxon>Tribonematales</taxon>
        <taxon>Tribonemataceae</taxon>
        <taxon>Tribonema</taxon>
    </lineage>
</organism>
<evidence type="ECO:0000256" key="2">
    <source>
        <dbReference type="ARBA" id="ARBA00022801"/>
    </source>
</evidence>
<protein>
    <submittedName>
        <fullName evidence="10">Glycoside hydrolase superfamily</fullName>
    </submittedName>
</protein>
<dbReference type="PANTHER" id="PTHR35923:SF2">
    <property type="entry name" value="ENDOGLUCANASE"/>
    <property type="match status" value="1"/>
</dbReference>
<evidence type="ECO:0000256" key="5">
    <source>
        <dbReference type="ARBA" id="ARBA00023295"/>
    </source>
</evidence>
<dbReference type="OrthoDB" id="442731at2759"/>
<keyword evidence="4" id="KW-0119">Carbohydrate metabolism</keyword>
<comment type="caution">
    <text evidence="10">The sequence shown here is derived from an EMBL/GenBank/DDBJ whole genome shotgun (WGS) entry which is preliminary data.</text>
</comment>
<dbReference type="SUPFAM" id="SSF51445">
    <property type="entry name" value="(Trans)glycosidases"/>
    <property type="match status" value="1"/>
</dbReference>
<keyword evidence="8" id="KW-0732">Signal</keyword>
<evidence type="ECO:0000256" key="3">
    <source>
        <dbReference type="ARBA" id="ARBA00023001"/>
    </source>
</evidence>